<keyword evidence="6 12" id="KW-0812">Transmembrane</keyword>
<dbReference type="InterPro" id="IPR018247">
    <property type="entry name" value="EF_Hand_1_Ca_BS"/>
</dbReference>
<evidence type="ECO:0000256" key="5">
    <source>
        <dbReference type="ARBA" id="ARBA00022670"/>
    </source>
</evidence>
<evidence type="ECO:0000256" key="9">
    <source>
        <dbReference type="ARBA" id="ARBA00022837"/>
    </source>
</evidence>
<accession>A0AAW2HBF7</accession>
<evidence type="ECO:0000256" key="1">
    <source>
        <dbReference type="ARBA" id="ARBA00000156"/>
    </source>
</evidence>
<dbReference type="CDD" id="cd00051">
    <property type="entry name" value="EFh"/>
    <property type="match status" value="1"/>
</dbReference>
<dbReference type="InterPro" id="IPR051739">
    <property type="entry name" value="Rhomboid_IM_Serine_Proteases"/>
</dbReference>
<keyword evidence="7" id="KW-0378">Hydrolase</keyword>
<feature type="transmembrane region" description="Helical" evidence="12">
    <location>
        <begin position="244"/>
        <end position="265"/>
    </location>
</feature>
<evidence type="ECO:0000256" key="6">
    <source>
        <dbReference type="ARBA" id="ARBA00022692"/>
    </source>
</evidence>
<comment type="caution">
    <text evidence="14">The sequence shown here is derived from an EMBL/GenBank/DDBJ whole genome shotgun (WGS) entry which is preliminary data.</text>
</comment>
<dbReference type="EC" id="3.4.21.105" evidence="4"/>
<comment type="catalytic activity">
    <reaction evidence="1">
        <text>Cleaves type-1 transmembrane domains using a catalytic dyad composed of serine and histidine that are contributed by different transmembrane domains.</text>
        <dbReference type="EC" id="3.4.21.105"/>
    </reaction>
</comment>
<dbReference type="PROSITE" id="PS00018">
    <property type="entry name" value="EF_HAND_1"/>
    <property type="match status" value="2"/>
</dbReference>
<dbReference type="InterPro" id="IPR022764">
    <property type="entry name" value="Peptidase_S54_rhomboid_dom"/>
</dbReference>
<reference evidence="14" key="1">
    <citation type="journal article" date="2024" name="Gigascience">
        <title>Chromosome-level genome of the poultry shaft louse Menopon gallinae provides insight into the host-switching and adaptive evolution of parasitic lice.</title>
        <authorList>
            <person name="Xu Y."/>
            <person name="Ma L."/>
            <person name="Liu S."/>
            <person name="Liang Y."/>
            <person name="Liu Q."/>
            <person name="He Z."/>
            <person name="Tian L."/>
            <person name="Duan Y."/>
            <person name="Cai W."/>
            <person name="Li H."/>
            <person name="Song F."/>
        </authorList>
    </citation>
    <scope>NUCLEOTIDE SEQUENCE</scope>
    <source>
        <strain evidence="14">Cailab_2023a</strain>
    </source>
</reference>
<evidence type="ECO:0000259" key="13">
    <source>
        <dbReference type="PROSITE" id="PS50222"/>
    </source>
</evidence>
<feature type="transmembrane region" description="Helical" evidence="12">
    <location>
        <begin position="217"/>
        <end position="238"/>
    </location>
</feature>
<keyword evidence="10 12" id="KW-1133">Transmembrane helix</keyword>
<evidence type="ECO:0000256" key="2">
    <source>
        <dbReference type="ARBA" id="ARBA00004141"/>
    </source>
</evidence>
<feature type="transmembrane region" description="Helical" evidence="12">
    <location>
        <begin position="272"/>
        <end position="292"/>
    </location>
</feature>
<dbReference type="AlphaFoldDB" id="A0AAW2HBF7"/>
<dbReference type="InterPro" id="IPR002048">
    <property type="entry name" value="EF_hand_dom"/>
</dbReference>
<feature type="transmembrane region" description="Helical" evidence="12">
    <location>
        <begin position="336"/>
        <end position="357"/>
    </location>
</feature>
<dbReference type="SMART" id="SM00054">
    <property type="entry name" value="EFh"/>
    <property type="match status" value="2"/>
</dbReference>
<evidence type="ECO:0000256" key="4">
    <source>
        <dbReference type="ARBA" id="ARBA00013039"/>
    </source>
</evidence>
<dbReference type="Gene3D" id="1.20.1540.10">
    <property type="entry name" value="Rhomboid-like"/>
    <property type="match status" value="1"/>
</dbReference>
<gene>
    <name evidence="14" type="ORF">PYX00_009399</name>
</gene>
<protein>
    <recommendedName>
        <fullName evidence="4">rhomboid protease</fullName>
        <ecNumber evidence="4">3.4.21.105</ecNumber>
    </recommendedName>
</protein>
<dbReference type="InterPro" id="IPR011992">
    <property type="entry name" value="EF-hand-dom_pair"/>
</dbReference>
<evidence type="ECO:0000256" key="12">
    <source>
        <dbReference type="SAM" id="Phobius"/>
    </source>
</evidence>
<feature type="domain" description="EF-hand" evidence="13">
    <location>
        <begin position="23"/>
        <end position="58"/>
    </location>
</feature>
<dbReference type="Gene3D" id="1.10.238.10">
    <property type="entry name" value="EF-hand"/>
    <property type="match status" value="1"/>
</dbReference>
<comment type="similarity">
    <text evidence="3">Belongs to the peptidase S54 family.</text>
</comment>
<dbReference type="GO" id="GO:0016020">
    <property type="term" value="C:membrane"/>
    <property type="evidence" value="ECO:0007669"/>
    <property type="project" value="UniProtKB-SubCell"/>
</dbReference>
<dbReference type="PROSITE" id="PS50222">
    <property type="entry name" value="EF_HAND_2"/>
    <property type="match status" value="2"/>
</dbReference>
<evidence type="ECO:0000256" key="11">
    <source>
        <dbReference type="ARBA" id="ARBA00023136"/>
    </source>
</evidence>
<name>A0AAW2HBF7_9NEOP</name>
<evidence type="ECO:0000256" key="7">
    <source>
        <dbReference type="ARBA" id="ARBA00022801"/>
    </source>
</evidence>
<keyword evidence="8" id="KW-0720">Serine protease</keyword>
<evidence type="ECO:0000256" key="8">
    <source>
        <dbReference type="ARBA" id="ARBA00022825"/>
    </source>
</evidence>
<dbReference type="EMBL" id="JARGDH010000005">
    <property type="protein sequence ID" value="KAL0267010.1"/>
    <property type="molecule type" value="Genomic_DNA"/>
</dbReference>
<dbReference type="GO" id="GO:0006508">
    <property type="term" value="P:proteolysis"/>
    <property type="evidence" value="ECO:0007669"/>
    <property type="project" value="UniProtKB-KW"/>
</dbReference>
<dbReference type="Pfam" id="PF13499">
    <property type="entry name" value="EF-hand_7"/>
    <property type="match status" value="1"/>
</dbReference>
<sequence length="367" mass="42574">MERDEAVEEIEIKVRPEKNFNVRSKDEWTEVFNRLDKDRDGKITYKELKDELYRRGTRDLSRRILRKGDLNDDGYINLTEFLHLVRESKDARDIFSMSVNKWVKTVCYIPRRAVTYADTIDARGEYEEEYSCWPPPLCMLAVSLLEITVYVYDAIVREPNQPYIYTALASLFIYNPRRRAEAWRFLTYMFVHIGIFHLIVNLFVQIVLGIPLEMVHSWWRVLIVYISGVVAGSLGTSISDPRVLLAGASGGVYAIIAAHVATLIMNWKEMEFAVIQLVIFLFLAVTDIGMAVYNRYILEIEDQISYVAHLAGATAGLLIGINVLRNLQVRRWERLLWWISISVYTILMGTAIVWHIAYPGYFPKQEV</sequence>
<feature type="domain" description="EF-hand" evidence="13">
    <location>
        <begin position="62"/>
        <end position="91"/>
    </location>
</feature>
<dbReference type="GO" id="GO:0004252">
    <property type="term" value="F:serine-type endopeptidase activity"/>
    <property type="evidence" value="ECO:0007669"/>
    <property type="project" value="InterPro"/>
</dbReference>
<dbReference type="PANTHER" id="PTHR45840:SF8">
    <property type="entry name" value="RHOMBOID PROTEASE"/>
    <property type="match status" value="1"/>
</dbReference>
<dbReference type="InterPro" id="IPR035952">
    <property type="entry name" value="Rhomboid-like_sf"/>
</dbReference>
<evidence type="ECO:0000256" key="3">
    <source>
        <dbReference type="ARBA" id="ARBA00009045"/>
    </source>
</evidence>
<dbReference type="GO" id="GO:0005509">
    <property type="term" value="F:calcium ion binding"/>
    <property type="evidence" value="ECO:0007669"/>
    <property type="project" value="InterPro"/>
</dbReference>
<dbReference type="SUPFAM" id="SSF144091">
    <property type="entry name" value="Rhomboid-like"/>
    <property type="match status" value="1"/>
</dbReference>
<organism evidence="14">
    <name type="scientific">Menopon gallinae</name>
    <name type="common">poultry shaft louse</name>
    <dbReference type="NCBI Taxonomy" id="328185"/>
    <lineage>
        <taxon>Eukaryota</taxon>
        <taxon>Metazoa</taxon>
        <taxon>Ecdysozoa</taxon>
        <taxon>Arthropoda</taxon>
        <taxon>Hexapoda</taxon>
        <taxon>Insecta</taxon>
        <taxon>Pterygota</taxon>
        <taxon>Neoptera</taxon>
        <taxon>Paraneoptera</taxon>
        <taxon>Psocodea</taxon>
        <taxon>Troctomorpha</taxon>
        <taxon>Phthiraptera</taxon>
        <taxon>Amblycera</taxon>
        <taxon>Menoponidae</taxon>
        <taxon>Menopon</taxon>
    </lineage>
</organism>
<evidence type="ECO:0000256" key="10">
    <source>
        <dbReference type="ARBA" id="ARBA00022989"/>
    </source>
</evidence>
<dbReference type="FunFam" id="1.20.1540.10:FF:000007">
    <property type="entry name" value="Rhomboid like 2"/>
    <property type="match status" value="1"/>
</dbReference>
<comment type="subcellular location">
    <subcellularLocation>
        <location evidence="2">Membrane</location>
        <topology evidence="2">Multi-pass membrane protein</topology>
    </subcellularLocation>
</comment>
<evidence type="ECO:0000313" key="14">
    <source>
        <dbReference type="EMBL" id="KAL0267010.1"/>
    </source>
</evidence>
<proteinExistence type="inferred from homology"/>
<feature type="transmembrane region" description="Helical" evidence="12">
    <location>
        <begin position="304"/>
        <end position="324"/>
    </location>
</feature>
<feature type="transmembrane region" description="Helical" evidence="12">
    <location>
        <begin position="185"/>
        <end position="210"/>
    </location>
</feature>
<keyword evidence="5" id="KW-0645">Protease</keyword>
<keyword evidence="9" id="KW-0106">Calcium</keyword>
<dbReference type="SUPFAM" id="SSF47473">
    <property type="entry name" value="EF-hand"/>
    <property type="match status" value="1"/>
</dbReference>
<dbReference type="Pfam" id="PF01694">
    <property type="entry name" value="Rhomboid"/>
    <property type="match status" value="1"/>
</dbReference>
<keyword evidence="11 12" id="KW-0472">Membrane</keyword>
<dbReference type="PANTHER" id="PTHR45840">
    <property type="entry name" value="RHOMBOID-RELATED PROTEIN"/>
    <property type="match status" value="1"/>
</dbReference>